<dbReference type="Pfam" id="PF13603">
    <property type="entry name" value="tRNA-synt_1_2"/>
    <property type="match status" value="1"/>
</dbReference>
<feature type="domain" description="Methionyl/Valyl/Leucyl/Isoleucyl-tRNA synthetase anticodon-binding" evidence="12">
    <location>
        <begin position="641"/>
        <end position="768"/>
    </location>
</feature>
<keyword evidence="4 9" id="KW-0547">Nucleotide-binding</keyword>
<dbReference type="InterPro" id="IPR009080">
    <property type="entry name" value="tRNAsynth_Ia_anticodon-bd"/>
</dbReference>
<dbReference type="HAMAP" id="MF_00049_B">
    <property type="entry name" value="Leu_tRNA_synth_B"/>
    <property type="match status" value="1"/>
</dbReference>
<feature type="short sequence motif" description="'KMSKS' region" evidence="9">
    <location>
        <begin position="562"/>
        <end position="566"/>
    </location>
</feature>
<evidence type="ECO:0000256" key="1">
    <source>
        <dbReference type="ARBA" id="ARBA00005594"/>
    </source>
</evidence>
<dbReference type="InterPro" id="IPR001412">
    <property type="entry name" value="aa-tRNA-synth_I_CS"/>
</dbReference>
<evidence type="ECO:0000259" key="14">
    <source>
        <dbReference type="Pfam" id="PF13603"/>
    </source>
</evidence>
<evidence type="ECO:0000256" key="7">
    <source>
        <dbReference type="ARBA" id="ARBA00023146"/>
    </source>
</evidence>
<dbReference type="InterPro" id="IPR015413">
    <property type="entry name" value="Methionyl/Leucyl_tRNA_Synth"/>
</dbReference>
<comment type="catalytic activity">
    <reaction evidence="8 9">
        <text>tRNA(Leu) + L-leucine + ATP = L-leucyl-tRNA(Leu) + AMP + diphosphate</text>
        <dbReference type="Rhea" id="RHEA:11688"/>
        <dbReference type="Rhea" id="RHEA-COMP:9613"/>
        <dbReference type="Rhea" id="RHEA-COMP:9622"/>
        <dbReference type="ChEBI" id="CHEBI:30616"/>
        <dbReference type="ChEBI" id="CHEBI:33019"/>
        <dbReference type="ChEBI" id="CHEBI:57427"/>
        <dbReference type="ChEBI" id="CHEBI:78442"/>
        <dbReference type="ChEBI" id="CHEBI:78494"/>
        <dbReference type="ChEBI" id="CHEBI:456215"/>
        <dbReference type="EC" id="6.1.1.4"/>
    </reaction>
</comment>
<dbReference type="InterPro" id="IPR009008">
    <property type="entry name" value="Val/Leu/Ile-tRNA-synth_edit"/>
</dbReference>
<dbReference type="PANTHER" id="PTHR43740">
    <property type="entry name" value="LEUCYL-TRNA SYNTHETASE"/>
    <property type="match status" value="1"/>
</dbReference>
<evidence type="ECO:0000313" key="15">
    <source>
        <dbReference type="EMBL" id="AAG10490.1"/>
    </source>
</evidence>
<keyword evidence="3 9" id="KW-0436">Ligase</keyword>
<dbReference type="NCBIfam" id="TIGR00396">
    <property type="entry name" value="leuS_bact"/>
    <property type="match status" value="1"/>
</dbReference>
<dbReference type="CDD" id="cd07958">
    <property type="entry name" value="Anticodon_Ia_Leu_BEm"/>
    <property type="match status" value="1"/>
</dbReference>
<sequence length="804" mass="92738">MNPEYNPSQIEKTIQDEWLKEDKFKANPDGREKFYCLSMFPYPSGKLHMGHVRNYTIGDVISRYKRMNNFNVFQPMGWDAFGLPAENAAIANKVSPKDWTNQNIEHMKQQLISLGLGYDWSKELRTCEPEYYKWEQLIFKKFYDKGLVYRKKSLVNWDPVDETVLANEQVIDGKGWRSGAQVEIKEIDQWFIKITDYAEELLTSLDEVDWPENVKTMQRNWIGKSQGAEIKYMIEDSDDSLKVFSTRPDTIFGVSFLAISPNHSISIGLSKNNESIKDFLNKCKEVKAAEADMAKAEKLGINSGMHVIHPITKKKIPVWIGNFVLLDYGTGVVMGVPAHDQRDFEFASKYNLEIPQVISFDNNNELPVVQKGKLINSDKYDGMDSDEASLEIIKDLADANLGEQLIQFRLRDWGVSRQRYWGCPIPVVYENGEPRVIDEKDMPIVLPELKKNSAPIPLSQNEDFYNISDRLKRETDTFDTFMDSSWYYARFTSSDNADEMFDKNSKYWLPVDLYIGGIEHAILHLLYSRFFHKALRDMDLVEGNEPFKKLLTQGMVLKDGAKMSKSKGNTVDPQSYIEKYGADTVRLYMMFTAPPEQSLEWSESSVEGASRFMKKIWNLVSNRKFIDLEEPKDPSKQEVELRRKSHNTLKKVTNDFETRYSFNTAIASIMELVNFIPDSFKEGNASISNQYCLNEAIIIILKTLNPIAPHISQHLWNNFYFDFAQEEIESSWPVLREELLEVSEFNLIVQVNGKVRGKVMIDKNLEQKDIEALALAIDNVASTINNSAIKKTIYIKEKIINFVI</sequence>
<protein>
    <recommendedName>
        <fullName evidence="9">Leucine--tRNA ligase</fullName>
        <ecNumber evidence="9">6.1.1.4</ecNumber>
    </recommendedName>
    <alternativeName>
        <fullName evidence="9">Leucyl-tRNA synthetase</fullName>
        <shortName evidence="9">LeuRS</shortName>
    </alternativeName>
</protein>
<evidence type="ECO:0000259" key="13">
    <source>
        <dbReference type="Pfam" id="PF09334"/>
    </source>
</evidence>
<dbReference type="Gene3D" id="3.10.20.590">
    <property type="match status" value="1"/>
</dbReference>
<dbReference type="PRINTS" id="PR00985">
    <property type="entry name" value="TRNASYNTHLEU"/>
</dbReference>
<dbReference type="SUPFAM" id="SSF52374">
    <property type="entry name" value="Nucleotidylyl transferase"/>
    <property type="match status" value="1"/>
</dbReference>
<feature type="short sequence motif" description="'HIGH' region" evidence="9">
    <location>
        <begin position="41"/>
        <end position="51"/>
    </location>
</feature>
<dbReference type="Pfam" id="PF08264">
    <property type="entry name" value="Anticodon_1"/>
    <property type="match status" value="1"/>
</dbReference>
<evidence type="ECO:0000256" key="5">
    <source>
        <dbReference type="ARBA" id="ARBA00022840"/>
    </source>
</evidence>
<reference evidence="15" key="2">
    <citation type="submission" date="2003-08" db="EMBL/GenBank/DDBJ databases">
        <authorList>
            <person name="Beja O."/>
            <person name="Aravind L."/>
            <person name="Koonin E.V."/>
            <person name="Suzuki M.T."/>
            <person name="Hadd A."/>
            <person name="Nguyen L.P."/>
            <person name="Jovanovich S.B."/>
            <person name="Gates C.M."/>
            <person name="Feldman R.A."/>
            <person name="DeLong E.F."/>
        </authorList>
    </citation>
    <scope>NUCLEOTIDE SEQUENCE</scope>
</reference>
<dbReference type="Gene3D" id="3.40.50.620">
    <property type="entry name" value="HUPs"/>
    <property type="match status" value="2"/>
</dbReference>
<dbReference type="EMBL" id="AF279106">
    <property type="protein sequence ID" value="AAG10490.1"/>
    <property type="molecule type" value="Genomic_DNA"/>
</dbReference>
<comment type="similarity">
    <text evidence="1 9 10">Belongs to the class-I aminoacyl-tRNA synthetase family.</text>
</comment>
<dbReference type="InterPro" id="IPR002300">
    <property type="entry name" value="aa-tRNA-synth_Ia"/>
</dbReference>
<dbReference type="CDD" id="cd00812">
    <property type="entry name" value="LeuRS_core"/>
    <property type="match status" value="1"/>
</dbReference>
<name>Q9F7M9_PRB01</name>
<evidence type="ECO:0000256" key="4">
    <source>
        <dbReference type="ARBA" id="ARBA00022741"/>
    </source>
</evidence>
<dbReference type="InterPro" id="IPR025709">
    <property type="entry name" value="Leu_tRNA-synth_edit"/>
</dbReference>
<evidence type="ECO:0000256" key="6">
    <source>
        <dbReference type="ARBA" id="ARBA00022917"/>
    </source>
</evidence>
<keyword evidence="7 9" id="KW-0030">Aminoacyl-tRNA synthetase</keyword>
<dbReference type="Pfam" id="PF00133">
    <property type="entry name" value="tRNA-synt_1"/>
    <property type="match status" value="1"/>
</dbReference>
<reference evidence="15" key="1">
    <citation type="journal article" date="2000" name="Science">
        <title>Bacterial rhodopsin: evidence for a new type of phototrophy in the sea.</title>
        <authorList>
            <person name="Beja O."/>
            <person name="Aravind L."/>
            <person name="Koonin E.V."/>
            <person name="Suzuki M.T."/>
            <person name="Hadd A."/>
            <person name="Nguyen L.P."/>
            <person name="Jovanovich S.B."/>
            <person name="Gates C.M."/>
            <person name="Feldman R.A."/>
            <person name="Spudich J.L."/>
            <person name="Spudich E.N."/>
            <person name="DeLong E.F."/>
        </authorList>
    </citation>
    <scope>NUCLEOTIDE SEQUENCE</scope>
</reference>
<keyword evidence="6 9" id="KW-0648">Protein biosynthesis</keyword>
<feature type="binding site" evidence="9">
    <location>
        <position position="565"/>
    </location>
    <ligand>
        <name>ATP</name>
        <dbReference type="ChEBI" id="CHEBI:30616"/>
    </ligand>
</feature>
<evidence type="ECO:0000256" key="3">
    <source>
        <dbReference type="ARBA" id="ARBA00022598"/>
    </source>
</evidence>
<feature type="domain" description="Leucyl-tRNA synthetase editing" evidence="14">
    <location>
        <begin position="219"/>
        <end position="396"/>
    </location>
</feature>
<evidence type="ECO:0000256" key="2">
    <source>
        <dbReference type="ARBA" id="ARBA00022490"/>
    </source>
</evidence>
<comment type="subcellular location">
    <subcellularLocation>
        <location evidence="9">Cytoplasm</location>
    </subcellularLocation>
</comment>
<organism evidence="15">
    <name type="scientific">Gamma-proteobacterium EBAC31A08</name>
    <dbReference type="NCBI Taxonomy" id="133804"/>
    <lineage>
        <taxon>Bacteria</taxon>
        <taxon>Pseudomonadati</taxon>
        <taxon>Pseudomonadota</taxon>
        <taxon>Gammaproteobacteria</taxon>
        <taxon>environmental samples</taxon>
    </lineage>
</organism>
<feature type="domain" description="Methionyl/Leucyl tRNA synthetase" evidence="13">
    <location>
        <begin position="38"/>
        <end position="170"/>
    </location>
</feature>
<evidence type="ECO:0000259" key="11">
    <source>
        <dbReference type="Pfam" id="PF00133"/>
    </source>
</evidence>
<dbReference type="FunFam" id="1.10.730.10:FF:000002">
    <property type="entry name" value="Leucine--tRNA ligase"/>
    <property type="match status" value="1"/>
</dbReference>
<feature type="domain" description="Aminoacyl-tRNA synthetase class Ia" evidence="11">
    <location>
        <begin position="410"/>
        <end position="601"/>
    </location>
</feature>
<dbReference type="EC" id="6.1.1.4" evidence="9"/>
<gene>
    <name evidence="9" type="primary">leuS</name>
</gene>
<dbReference type="SUPFAM" id="SSF47323">
    <property type="entry name" value="Anticodon-binding domain of a subclass of class I aminoacyl-tRNA synthetases"/>
    <property type="match status" value="1"/>
</dbReference>
<dbReference type="InterPro" id="IPR002302">
    <property type="entry name" value="Leu-tRNA-ligase"/>
</dbReference>
<dbReference type="PROSITE" id="PS00178">
    <property type="entry name" value="AA_TRNA_LIGASE_I"/>
    <property type="match status" value="1"/>
</dbReference>
<dbReference type="GO" id="GO:0006429">
    <property type="term" value="P:leucyl-tRNA aminoacylation"/>
    <property type="evidence" value="ECO:0007669"/>
    <property type="project" value="UniProtKB-UniRule"/>
</dbReference>
<dbReference type="GO" id="GO:0004823">
    <property type="term" value="F:leucine-tRNA ligase activity"/>
    <property type="evidence" value="ECO:0007669"/>
    <property type="project" value="UniProtKB-UniRule"/>
</dbReference>
<evidence type="ECO:0000256" key="10">
    <source>
        <dbReference type="RuleBase" id="RU363035"/>
    </source>
</evidence>
<proteinExistence type="inferred from homology"/>
<dbReference type="Pfam" id="PF09334">
    <property type="entry name" value="tRNA-synt_1g"/>
    <property type="match status" value="1"/>
</dbReference>
<dbReference type="InterPro" id="IPR014729">
    <property type="entry name" value="Rossmann-like_a/b/a_fold"/>
</dbReference>
<evidence type="ECO:0000259" key="12">
    <source>
        <dbReference type="Pfam" id="PF08264"/>
    </source>
</evidence>
<dbReference type="InterPro" id="IPR013155">
    <property type="entry name" value="M/V/L/I-tRNA-synth_anticd-bd"/>
</dbReference>
<dbReference type="GO" id="GO:0005829">
    <property type="term" value="C:cytosol"/>
    <property type="evidence" value="ECO:0007669"/>
    <property type="project" value="TreeGrafter"/>
</dbReference>
<dbReference type="GO" id="GO:0005524">
    <property type="term" value="F:ATP binding"/>
    <property type="evidence" value="ECO:0007669"/>
    <property type="project" value="UniProtKB-UniRule"/>
</dbReference>
<evidence type="ECO:0000256" key="9">
    <source>
        <dbReference type="HAMAP-Rule" id="MF_00049"/>
    </source>
</evidence>
<dbReference type="GO" id="GO:0002161">
    <property type="term" value="F:aminoacyl-tRNA deacylase activity"/>
    <property type="evidence" value="ECO:0007669"/>
    <property type="project" value="InterPro"/>
</dbReference>
<dbReference type="Gene3D" id="1.10.730.10">
    <property type="entry name" value="Isoleucyl-tRNA Synthetase, Domain 1"/>
    <property type="match status" value="1"/>
</dbReference>
<dbReference type="SUPFAM" id="SSF50677">
    <property type="entry name" value="ValRS/IleRS/LeuRS editing domain"/>
    <property type="match status" value="1"/>
</dbReference>
<evidence type="ECO:0000256" key="8">
    <source>
        <dbReference type="ARBA" id="ARBA00047469"/>
    </source>
</evidence>
<keyword evidence="2 9" id="KW-0963">Cytoplasm</keyword>
<dbReference type="AlphaFoldDB" id="Q9F7M9"/>
<keyword evidence="5 9" id="KW-0067">ATP-binding</keyword>
<accession>Q9F7M9</accession>
<dbReference type="PANTHER" id="PTHR43740:SF2">
    <property type="entry name" value="LEUCINE--TRNA LIGASE, MITOCHONDRIAL"/>
    <property type="match status" value="1"/>
</dbReference>